<evidence type="ECO:0000313" key="2">
    <source>
        <dbReference type="Proteomes" id="UP001530315"/>
    </source>
</evidence>
<sequence>MEQTLTPCCGIGHRLSRNIPTAVYAISNSRLVHAKWDDIQWNVLFNDTLQIRQGRRTEEFFENGIPPDWANSSLAWTEADEKFSHVLYEQLKSTTYAVYEREPKMLMEMLLAQTIVKSLAENLSPLVLSFLEPMREQFFDSDLHLCTHVREGNGEFQTSYVERQMEMLPLLNSTLLNMINFAKSRNVSKVSLFVAYDNITAWEWFVENTPQEWHVVKPAKPPHRPSSGHWFEHGKVLDVALTQLEKNEAMAEAVADVFALGECDALFIPKYSSFSVIGIMMARADGRKVFFRETMFENSTKFIKYPDKQGE</sequence>
<dbReference type="Gene3D" id="3.40.50.11350">
    <property type="match status" value="1"/>
</dbReference>
<dbReference type="AlphaFoldDB" id="A0ABD3NY15"/>
<name>A0ABD3NY15_9STRA</name>
<reference evidence="1 2" key="1">
    <citation type="submission" date="2024-10" db="EMBL/GenBank/DDBJ databases">
        <title>Updated reference genomes for cyclostephanoid diatoms.</title>
        <authorList>
            <person name="Roberts W.R."/>
            <person name="Alverson A.J."/>
        </authorList>
    </citation>
    <scope>NUCLEOTIDE SEQUENCE [LARGE SCALE GENOMIC DNA]</scope>
    <source>
        <strain evidence="1 2">AJA276-08</strain>
    </source>
</reference>
<dbReference type="Proteomes" id="UP001530315">
    <property type="component" value="Unassembled WGS sequence"/>
</dbReference>
<proteinExistence type="predicted"/>
<gene>
    <name evidence="1" type="ORF">ACHAW5_002686</name>
</gene>
<protein>
    <submittedName>
        <fullName evidence="1">Uncharacterized protein</fullName>
    </submittedName>
</protein>
<organism evidence="1 2">
    <name type="scientific">Stephanodiscus triporus</name>
    <dbReference type="NCBI Taxonomy" id="2934178"/>
    <lineage>
        <taxon>Eukaryota</taxon>
        <taxon>Sar</taxon>
        <taxon>Stramenopiles</taxon>
        <taxon>Ochrophyta</taxon>
        <taxon>Bacillariophyta</taxon>
        <taxon>Coscinodiscophyceae</taxon>
        <taxon>Thalassiosirophycidae</taxon>
        <taxon>Stephanodiscales</taxon>
        <taxon>Stephanodiscaceae</taxon>
        <taxon>Stephanodiscus</taxon>
    </lineage>
</organism>
<accession>A0ABD3NY15</accession>
<evidence type="ECO:0000313" key="1">
    <source>
        <dbReference type="EMBL" id="KAL3780398.1"/>
    </source>
</evidence>
<dbReference type="EMBL" id="JALLAZ020001114">
    <property type="protein sequence ID" value="KAL3780398.1"/>
    <property type="molecule type" value="Genomic_DNA"/>
</dbReference>
<keyword evidence="2" id="KW-1185">Reference proteome</keyword>
<comment type="caution">
    <text evidence="1">The sequence shown here is derived from an EMBL/GenBank/DDBJ whole genome shotgun (WGS) entry which is preliminary data.</text>
</comment>